<sequence>MNIIPFSSEYSSRAKSFVIDVLAGEGFAYDPQKDPDLDDIEGNYIRKGGIFFISLANGEVVGTSAVRDMGSGACEIKRLYVRKECRGRGLGLALFRTALDFAEKHHSKIKLKTDPSLRKAISIYLGHGFVITKKEGGFLYFEKSL</sequence>
<reference evidence="3 4" key="1">
    <citation type="submission" date="2017-11" db="EMBL/GenBank/DDBJ databases">
        <title>Isolation and Characterization of Methanogenic Archaea from Saline Meromictic Lake at Siberia.</title>
        <authorList>
            <person name="Shen Y."/>
            <person name="Huang H.-H."/>
            <person name="Lai M.-C."/>
            <person name="Chen S.-C."/>
        </authorList>
    </citation>
    <scope>NUCLEOTIDE SEQUENCE [LARGE SCALE GENOMIC DNA]</scope>
    <source>
        <strain evidence="3 4">SY-01</strain>
    </source>
</reference>
<name>A0A4E0R0D4_9EURY</name>
<dbReference type="Proteomes" id="UP000297295">
    <property type="component" value="Unassembled WGS sequence"/>
</dbReference>
<protein>
    <submittedName>
        <fullName evidence="3">N-acetyltransferase</fullName>
    </submittedName>
</protein>
<feature type="domain" description="N-acetyltransferase" evidence="2">
    <location>
        <begin position="1"/>
        <end position="145"/>
    </location>
</feature>
<accession>A0A4E0R0D4</accession>
<keyword evidence="1 3" id="KW-0808">Transferase</keyword>
<gene>
    <name evidence="3" type="ORF">CUN85_05260</name>
</gene>
<dbReference type="InterPro" id="IPR016181">
    <property type="entry name" value="Acyl_CoA_acyltransferase"/>
</dbReference>
<evidence type="ECO:0000259" key="2">
    <source>
        <dbReference type="PROSITE" id="PS51186"/>
    </source>
</evidence>
<evidence type="ECO:0000313" key="3">
    <source>
        <dbReference type="EMBL" id="TGC09766.1"/>
    </source>
</evidence>
<comment type="caution">
    <text evidence="3">The sequence shown here is derived from an EMBL/GenBank/DDBJ whole genome shotgun (WGS) entry which is preliminary data.</text>
</comment>
<organism evidence="3 4">
    <name type="scientific">Methanolobus halotolerans</name>
    <dbReference type="NCBI Taxonomy" id="2052935"/>
    <lineage>
        <taxon>Archaea</taxon>
        <taxon>Methanobacteriati</taxon>
        <taxon>Methanobacteriota</taxon>
        <taxon>Stenosarchaea group</taxon>
        <taxon>Methanomicrobia</taxon>
        <taxon>Methanosarcinales</taxon>
        <taxon>Methanosarcinaceae</taxon>
        <taxon>Methanolobus</taxon>
    </lineage>
</organism>
<dbReference type="PANTHER" id="PTHR13947:SF37">
    <property type="entry name" value="LD18367P"/>
    <property type="match status" value="1"/>
</dbReference>
<dbReference type="Gene3D" id="3.40.630.30">
    <property type="match status" value="1"/>
</dbReference>
<dbReference type="Pfam" id="PF00583">
    <property type="entry name" value="Acetyltransf_1"/>
    <property type="match status" value="1"/>
</dbReference>
<dbReference type="InterPro" id="IPR000182">
    <property type="entry name" value="GNAT_dom"/>
</dbReference>
<dbReference type="EMBL" id="PGGK01000004">
    <property type="protein sequence ID" value="TGC09766.1"/>
    <property type="molecule type" value="Genomic_DNA"/>
</dbReference>
<dbReference type="AlphaFoldDB" id="A0A4E0R0D4"/>
<dbReference type="PROSITE" id="PS51186">
    <property type="entry name" value="GNAT"/>
    <property type="match status" value="1"/>
</dbReference>
<evidence type="ECO:0000313" key="4">
    <source>
        <dbReference type="Proteomes" id="UP000297295"/>
    </source>
</evidence>
<dbReference type="OrthoDB" id="125295at2157"/>
<dbReference type="PANTHER" id="PTHR13947">
    <property type="entry name" value="GNAT FAMILY N-ACETYLTRANSFERASE"/>
    <property type="match status" value="1"/>
</dbReference>
<proteinExistence type="predicted"/>
<dbReference type="RefSeq" id="WP_135389281.1">
    <property type="nucleotide sequence ID" value="NZ_PGGK01000004.1"/>
</dbReference>
<keyword evidence="4" id="KW-1185">Reference proteome</keyword>
<dbReference type="CDD" id="cd04301">
    <property type="entry name" value="NAT_SF"/>
    <property type="match status" value="1"/>
</dbReference>
<dbReference type="GO" id="GO:0008080">
    <property type="term" value="F:N-acetyltransferase activity"/>
    <property type="evidence" value="ECO:0007669"/>
    <property type="project" value="InterPro"/>
</dbReference>
<evidence type="ECO:0000256" key="1">
    <source>
        <dbReference type="ARBA" id="ARBA00022679"/>
    </source>
</evidence>
<dbReference type="InterPro" id="IPR050769">
    <property type="entry name" value="NAT_camello-type"/>
</dbReference>
<dbReference type="SUPFAM" id="SSF55729">
    <property type="entry name" value="Acyl-CoA N-acyltransferases (Nat)"/>
    <property type="match status" value="1"/>
</dbReference>